<dbReference type="InterPro" id="IPR011500">
    <property type="entry name" value="GPCR_3_9-Cys_dom"/>
</dbReference>
<evidence type="ECO:0000256" key="12">
    <source>
        <dbReference type="ARBA" id="ARBA00040705"/>
    </source>
</evidence>
<keyword evidence="6" id="KW-0297">G-protein coupled receptor</keyword>
<dbReference type="InterPro" id="IPR017978">
    <property type="entry name" value="GPCR_3_C"/>
</dbReference>
<keyword evidence="9" id="KW-0325">Glycoprotein</keyword>
<keyword evidence="18" id="KW-1185">Reference proteome</keyword>
<dbReference type="Proteomes" id="UP001274896">
    <property type="component" value="Unassembled WGS sequence"/>
</dbReference>
<keyword evidence="3 15" id="KW-0812">Transmembrane</keyword>
<feature type="compositionally biased region" description="Pro residues" evidence="14">
    <location>
        <begin position="1440"/>
        <end position="1450"/>
    </location>
</feature>
<organism evidence="17 18">
    <name type="scientific">Hemibagrus guttatus</name>
    <dbReference type="NCBI Taxonomy" id="175788"/>
    <lineage>
        <taxon>Eukaryota</taxon>
        <taxon>Metazoa</taxon>
        <taxon>Chordata</taxon>
        <taxon>Craniata</taxon>
        <taxon>Vertebrata</taxon>
        <taxon>Euteleostomi</taxon>
        <taxon>Actinopterygii</taxon>
        <taxon>Neopterygii</taxon>
        <taxon>Teleostei</taxon>
        <taxon>Ostariophysi</taxon>
        <taxon>Siluriformes</taxon>
        <taxon>Bagridae</taxon>
        <taxon>Hemibagrus</taxon>
    </lineage>
</organism>
<evidence type="ECO:0000256" key="4">
    <source>
        <dbReference type="ARBA" id="ARBA00022729"/>
    </source>
</evidence>
<dbReference type="InterPro" id="IPR036397">
    <property type="entry name" value="RNaseH_sf"/>
</dbReference>
<evidence type="ECO:0000259" key="16">
    <source>
        <dbReference type="PROSITE" id="PS50259"/>
    </source>
</evidence>
<proteinExistence type="inferred from homology"/>
<keyword evidence="5 15" id="KW-1133">Transmembrane helix</keyword>
<dbReference type="FunFam" id="2.10.50.30:FF:000004">
    <property type="entry name" value="Taste receptor type 1 member 3-like protein"/>
    <property type="match status" value="1"/>
</dbReference>
<feature type="transmembrane region" description="Helical" evidence="15">
    <location>
        <begin position="1239"/>
        <end position="1262"/>
    </location>
</feature>
<dbReference type="Pfam" id="PF01094">
    <property type="entry name" value="ANF_receptor"/>
    <property type="match status" value="2"/>
</dbReference>
<dbReference type="InterPro" id="IPR001828">
    <property type="entry name" value="ANF_lig-bd_rcpt"/>
</dbReference>
<keyword evidence="2" id="KW-1003">Cell membrane</keyword>
<gene>
    <name evidence="17" type="ORF">QTP70_025341</name>
</gene>
<dbReference type="PANTHER" id="PTHR24061">
    <property type="entry name" value="CALCIUM-SENSING RECEPTOR-RELATED"/>
    <property type="match status" value="1"/>
</dbReference>
<keyword evidence="4" id="KW-0732">Signal</keyword>
<protein>
    <recommendedName>
        <fullName evidence="12">Taste receptor type 1 member 3</fullName>
    </recommendedName>
</protein>
<sequence>MVQEWFEEHSNQFEELTPPPNSLDLNPIQHLWDVLGKQVRSMEAPPHNLQDLKDLLLTTWCQIPQHTFRDLVESMTRCQGQGCFGSKRGTDTILAGWAKLLILFCLLGSAHGSNPPWFQKISTNLFRSPGDIVLGGLFPINQLTSNLTERVEPDDIQCKRVDQYGLALALVMKYTIDEINATPELLPNIKLGFENYDDCGQSAIIMKPTLLFFTTNKTDIVEVMCNYTEYKTRVHAIIGPYSSEMAAVIGQLVSFFLMPQVSYRATSDSFSDKLTYPSFMRTAPSDKWQAQAMVQLLQEFGWNWVAVIGSDETYGKQGQQQVSQNAANGGICVAYEGLIPVYENPVPIISEILDGIVEAKVGVVVVFASSTATAAFFKEVGCELEEKERFWSELDEVMESIPTGERVVIGADFNGHVGEGNTGDEEVMGKFGVKERNLEGQMVVDFAKRMDMGVVNTYFQKREEHRVTYKSGGRRTWVDYILCRRGNLKEISDCKVVVRESVARQHRMVVCRMTLMVCKKKKRSEIEKKTKWWKLKKKECCEEFRQKLRQALGGQVVLPDDWKTTAEVIRETGRKVLGVSSGRRKEDKETWWWNEEVQDSIQRKRLAKKKWDMDRTEENRQEYKELQRRVKREVSKAKQKAYDELYTRLDTREGEKDLYRLARQRDRDGKDVQKAHPFCTSFLHITPTNERGKRVEGVNSVDQKVDKIRKDEVRKDLKRMKFGKAVGPDDIPVEVWKCLGEAAVEFLASLFNRVLENLEKAYDRVPREELWYCMRKSGVAEKYVRVVQDMYERSRTVVSESREQVEENLERWRFVLERRGIKVSRSKTEYMCVNEREGSGTVRLQGEEVKKVQEFKYLGSTVQSNGECGKEVKKRVQAGWNGWRKVIRRNMTGVWLASTAWAVHSSIVTLPGIQTVGTVLGFTDMTRPISLLSPYVHQLFTNMQEERLKMQLIQPDTDVSPLENPCPDCWSLSPVNVSIVETELVQRTAFSVYSAVYSVAHALHNMLGCNTNVCTEDYKKENIYPWQLLPWVQKVSMKLNGAEIKFDTEGNPSIGYDLLAWVFQNNTVSFKNIGTFVQNLTIDKKLIKWHTRNNTIPTSRCSSDCLSGQVRIVKGFYSCCFDCSDCLEGTYQNRTDDIQCTKCPPRQWSTFRSTSCVFPTYEYLAWSSFESVALILAGLLLLSCQAAIGFLFFQHRGTPLLKALGGPLCVLGLLSLMGSCISLVLYLGQPNDVICRIQILLYMMFPTVALSTLLAISMQIVYVCEFPEKALQNMENMQGLGSWSLVLACCGVQSGLVGWFILEGPSLTKWVDSLEVNFVKRFLPCPVEPILNFGLMLGFNGLLALICFMCTFMAPKPVRQYNFARDITIASLIYCVIWVIFIPIYAGLGDKEKTIAQVVFTLISNTALTVSYYLPKCHLLVKEPDLNKNEYFASILEGIPPIPPEEPPPDQNKQDPKKDNKEDNKDGDKNENKEESKEESKEENKEDNN</sequence>
<dbReference type="GO" id="GO:0004930">
    <property type="term" value="F:G protein-coupled receptor activity"/>
    <property type="evidence" value="ECO:0007669"/>
    <property type="project" value="UniProtKB-KW"/>
</dbReference>
<dbReference type="InterPro" id="IPR028082">
    <property type="entry name" value="Peripla_BP_I"/>
</dbReference>
<evidence type="ECO:0000256" key="9">
    <source>
        <dbReference type="ARBA" id="ARBA00023180"/>
    </source>
</evidence>
<evidence type="ECO:0000256" key="7">
    <source>
        <dbReference type="ARBA" id="ARBA00023136"/>
    </source>
</evidence>
<keyword evidence="10" id="KW-0807">Transducer</keyword>
<dbReference type="GO" id="GO:0003676">
    <property type="term" value="F:nucleic acid binding"/>
    <property type="evidence" value="ECO:0007669"/>
    <property type="project" value="InterPro"/>
</dbReference>
<dbReference type="SUPFAM" id="SSF56219">
    <property type="entry name" value="DNase I-like"/>
    <property type="match status" value="1"/>
</dbReference>
<feature type="compositionally biased region" description="Basic and acidic residues" evidence="14">
    <location>
        <begin position="1452"/>
        <end position="1489"/>
    </location>
</feature>
<dbReference type="PRINTS" id="PR00248">
    <property type="entry name" value="GPCRMGR"/>
</dbReference>
<evidence type="ECO:0000256" key="1">
    <source>
        <dbReference type="ARBA" id="ARBA00004651"/>
    </source>
</evidence>
<feature type="transmembrane region" description="Helical" evidence="15">
    <location>
        <begin position="1205"/>
        <end position="1227"/>
    </location>
</feature>
<feature type="transmembrane region" description="Helical" evidence="15">
    <location>
        <begin position="1394"/>
        <end position="1414"/>
    </location>
</feature>
<feature type="coiled-coil region" evidence="13">
    <location>
        <begin position="606"/>
        <end position="640"/>
    </location>
</feature>
<dbReference type="SUPFAM" id="SSF53822">
    <property type="entry name" value="Periplasmic binding protein-like I"/>
    <property type="match status" value="2"/>
</dbReference>
<dbReference type="PROSITE" id="PS50259">
    <property type="entry name" value="G_PROTEIN_RECEP_F3_4"/>
    <property type="match status" value="1"/>
</dbReference>
<comment type="subcellular location">
    <subcellularLocation>
        <location evidence="1">Cell membrane</location>
        <topology evidence="1">Multi-pass membrane protein</topology>
    </subcellularLocation>
</comment>
<dbReference type="Pfam" id="PF00003">
    <property type="entry name" value="7tm_3"/>
    <property type="match status" value="1"/>
</dbReference>
<name>A0AAE0Q3B9_9TELE</name>
<evidence type="ECO:0000256" key="13">
    <source>
        <dbReference type="SAM" id="Coils"/>
    </source>
</evidence>
<feature type="transmembrane region" description="Helical" evidence="15">
    <location>
        <begin position="1367"/>
        <end position="1388"/>
    </location>
</feature>
<evidence type="ECO:0000256" key="3">
    <source>
        <dbReference type="ARBA" id="ARBA00022692"/>
    </source>
</evidence>
<reference evidence="17" key="1">
    <citation type="submission" date="2023-06" db="EMBL/GenBank/DDBJ databases">
        <title>Male Hemibagrus guttatus genome.</title>
        <authorList>
            <person name="Bian C."/>
        </authorList>
    </citation>
    <scope>NUCLEOTIDE SEQUENCE</scope>
    <source>
        <strain evidence="17">Male_cb2023</strain>
        <tissue evidence="17">Muscle</tissue>
    </source>
</reference>
<dbReference type="InterPro" id="IPR000337">
    <property type="entry name" value="GPCR_3"/>
</dbReference>
<dbReference type="EMBL" id="JAUCMX010000023">
    <property type="protein sequence ID" value="KAK3512812.1"/>
    <property type="molecule type" value="Genomic_DNA"/>
</dbReference>
<feature type="region of interest" description="Disordered" evidence="14">
    <location>
        <begin position="1439"/>
        <end position="1489"/>
    </location>
</feature>
<evidence type="ECO:0000256" key="15">
    <source>
        <dbReference type="SAM" id="Phobius"/>
    </source>
</evidence>
<dbReference type="Gene3D" id="2.10.50.30">
    <property type="entry name" value="GPCR, family 3, nine cysteines domain"/>
    <property type="match status" value="1"/>
</dbReference>
<evidence type="ECO:0000256" key="10">
    <source>
        <dbReference type="ARBA" id="ARBA00023224"/>
    </source>
</evidence>
<dbReference type="PANTHER" id="PTHR24061:SF435">
    <property type="entry name" value="TASTE RECEPTOR TYPE 1 MEMBER 3"/>
    <property type="match status" value="1"/>
</dbReference>
<evidence type="ECO:0000256" key="14">
    <source>
        <dbReference type="SAM" id="MobiDB-lite"/>
    </source>
</evidence>
<keyword evidence="7 15" id="KW-0472">Membrane</keyword>
<comment type="caution">
    <text evidence="17">The sequence shown here is derived from an EMBL/GenBank/DDBJ whole genome shotgun (WGS) entry which is preliminary data.</text>
</comment>
<evidence type="ECO:0000313" key="17">
    <source>
        <dbReference type="EMBL" id="KAK3512812.1"/>
    </source>
</evidence>
<dbReference type="GO" id="GO:0050917">
    <property type="term" value="P:sensory perception of umami taste"/>
    <property type="evidence" value="ECO:0007669"/>
    <property type="project" value="TreeGrafter"/>
</dbReference>
<evidence type="ECO:0000256" key="11">
    <source>
        <dbReference type="ARBA" id="ARBA00038492"/>
    </source>
</evidence>
<dbReference type="Pfam" id="PF07562">
    <property type="entry name" value="NCD3G"/>
    <property type="match status" value="1"/>
</dbReference>
<feature type="domain" description="G-protein coupled receptors family 3 profile" evidence="16">
    <location>
        <begin position="1170"/>
        <end position="1427"/>
    </location>
</feature>
<evidence type="ECO:0000313" key="18">
    <source>
        <dbReference type="Proteomes" id="UP001274896"/>
    </source>
</evidence>
<accession>A0AAE0Q3B9</accession>
<evidence type="ECO:0000256" key="8">
    <source>
        <dbReference type="ARBA" id="ARBA00023170"/>
    </source>
</evidence>
<dbReference type="InterPro" id="IPR038550">
    <property type="entry name" value="GPCR_3_9-Cys_sf"/>
</dbReference>
<evidence type="ECO:0000256" key="5">
    <source>
        <dbReference type="ARBA" id="ARBA00022989"/>
    </source>
</evidence>
<comment type="similarity">
    <text evidence="11">Belongs to the G-protein coupled receptor 3 family. TAS1R subfamily.</text>
</comment>
<keyword evidence="8" id="KW-0675">Receptor</keyword>
<feature type="transmembrane region" description="Helical" evidence="15">
    <location>
        <begin position="1283"/>
        <end position="1302"/>
    </location>
</feature>
<dbReference type="GO" id="GO:0005886">
    <property type="term" value="C:plasma membrane"/>
    <property type="evidence" value="ECO:0007669"/>
    <property type="project" value="UniProtKB-SubCell"/>
</dbReference>
<dbReference type="Gene3D" id="3.40.50.2300">
    <property type="match status" value="4"/>
</dbReference>
<feature type="transmembrane region" description="Helical" evidence="15">
    <location>
        <begin position="1172"/>
        <end position="1193"/>
    </location>
</feature>
<feature type="transmembrane region" description="Helical" evidence="15">
    <location>
        <begin position="1330"/>
        <end position="1355"/>
    </location>
</feature>
<dbReference type="CDD" id="cd15290">
    <property type="entry name" value="7tmC_TAS1R3"/>
    <property type="match status" value="1"/>
</dbReference>
<evidence type="ECO:0000256" key="2">
    <source>
        <dbReference type="ARBA" id="ARBA00022475"/>
    </source>
</evidence>
<evidence type="ECO:0000256" key="6">
    <source>
        <dbReference type="ARBA" id="ARBA00023040"/>
    </source>
</evidence>
<dbReference type="GO" id="GO:0050916">
    <property type="term" value="P:sensory perception of sweet taste"/>
    <property type="evidence" value="ECO:0007669"/>
    <property type="project" value="TreeGrafter"/>
</dbReference>
<dbReference type="InterPro" id="IPR000068">
    <property type="entry name" value="GPCR_3_Ca_sens_rcpt-rel"/>
</dbReference>
<keyword evidence="13" id="KW-0175">Coiled coil</keyword>
<dbReference type="Gene3D" id="3.30.420.10">
    <property type="entry name" value="Ribonuclease H-like superfamily/Ribonuclease H"/>
    <property type="match status" value="1"/>
</dbReference>
<dbReference type="InterPro" id="IPR036691">
    <property type="entry name" value="Endo/exonu/phosph_ase_sf"/>
</dbReference>